<proteinExistence type="predicted"/>
<name>A0A4Z2JFK6_9TELE</name>
<comment type="caution">
    <text evidence="2">The sequence shown here is derived from an EMBL/GenBank/DDBJ whole genome shotgun (WGS) entry which is preliminary data.</text>
</comment>
<dbReference type="Proteomes" id="UP000314294">
    <property type="component" value="Unassembled WGS sequence"/>
</dbReference>
<accession>A0A4Z2JFK6</accession>
<gene>
    <name evidence="2" type="ORF">EYF80_000905</name>
</gene>
<evidence type="ECO:0000313" key="3">
    <source>
        <dbReference type="Proteomes" id="UP000314294"/>
    </source>
</evidence>
<keyword evidence="3" id="KW-1185">Reference proteome</keyword>
<organism evidence="2 3">
    <name type="scientific">Liparis tanakae</name>
    <name type="common">Tanaka's snailfish</name>
    <dbReference type="NCBI Taxonomy" id="230148"/>
    <lineage>
        <taxon>Eukaryota</taxon>
        <taxon>Metazoa</taxon>
        <taxon>Chordata</taxon>
        <taxon>Craniata</taxon>
        <taxon>Vertebrata</taxon>
        <taxon>Euteleostomi</taxon>
        <taxon>Actinopterygii</taxon>
        <taxon>Neopterygii</taxon>
        <taxon>Teleostei</taxon>
        <taxon>Neoteleostei</taxon>
        <taxon>Acanthomorphata</taxon>
        <taxon>Eupercaria</taxon>
        <taxon>Perciformes</taxon>
        <taxon>Cottioidei</taxon>
        <taxon>Cottales</taxon>
        <taxon>Liparidae</taxon>
        <taxon>Liparis</taxon>
    </lineage>
</organism>
<evidence type="ECO:0000313" key="2">
    <source>
        <dbReference type="EMBL" id="TNN89026.1"/>
    </source>
</evidence>
<reference evidence="2 3" key="1">
    <citation type="submission" date="2019-03" db="EMBL/GenBank/DDBJ databases">
        <title>First draft genome of Liparis tanakae, snailfish: a comprehensive survey of snailfish specific genes.</title>
        <authorList>
            <person name="Kim W."/>
            <person name="Song I."/>
            <person name="Jeong J.-H."/>
            <person name="Kim D."/>
            <person name="Kim S."/>
            <person name="Ryu S."/>
            <person name="Song J.Y."/>
            <person name="Lee S.K."/>
        </authorList>
    </citation>
    <scope>NUCLEOTIDE SEQUENCE [LARGE SCALE GENOMIC DNA]</scope>
    <source>
        <tissue evidence="2">Muscle</tissue>
    </source>
</reference>
<dbReference type="EMBL" id="SRLO01000003">
    <property type="protein sequence ID" value="TNN89026.1"/>
    <property type="molecule type" value="Genomic_DNA"/>
</dbReference>
<feature type="region of interest" description="Disordered" evidence="1">
    <location>
        <begin position="126"/>
        <end position="169"/>
    </location>
</feature>
<protein>
    <submittedName>
        <fullName evidence="2">Uncharacterized protein</fullName>
    </submittedName>
</protein>
<evidence type="ECO:0000256" key="1">
    <source>
        <dbReference type="SAM" id="MobiDB-lite"/>
    </source>
</evidence>
<feature type="compositionally biased region" description="Acidic residues" evidence="1">
    <location>
        <begin position="155"/>
        <end position="167"/>
    </location>
</feature>
<dbReference type="AlphaFoldDB" id="A0A4Z2JFK6"/>
<sequence>MPVIVPLILYGSWPLSDNSEDFDVPRKKYCYTRVRSQLQEAKSPHGCQEPRNTSQATLKLISSTTTLYGPIHLYQSCYLASPQVLILLSVASCSGAAQLPQHRSTLCSTATQAEKLHKHLRAELAHRATTEQQPARGKEPTPALFNGSFKPNGDEICDSPADAEEPPEVGLDKENMEMGVTFALKSHDEGEGSGNLLRSLLNALRVKPEIGVVRAVQLDINLPTDEARSPDSSRLLIRHRGPRCAKKPIVKSLQLAEYAFISRPNPASVFIASSWSTCSSVWIISMRVLFTSLAMFLASLVRERG</sequence>